<keyword evidence="4 7" id="KW-0812">Transmembrane</keyword>
<evidence type="ECO:0000313" key="8">
    <source>
        <dbReference type="EMBL" id="GCC36851.1"/>
    </source>
</evidence>
<keyword evidence="5 7" id="KW-1133">Transmembrane helix</keyword>
<dbReference type="PANTHER" id="PTHR10332">
    <property type="entry name" value="EQUILIBRATIVE NUCLEOSIDE TRANSPORTER"/>
    <property type="match status" value="1"/>
</dbReference>
<feature type="transmembrane region" description="Helical" evidence="7">
    <location>
        <begin position="475"/>
        <end position="500"/>
    </location>
</feature>
<evidence type="ECO:0000256" key="7">
    <source>
        <dbReference type="SAM" id="Phobius"/>
    </source>
</evidence>
<dbReference type="PIRSF" id="PIRSF016379">
    <property type="entry name" value="ENT"/>
    <property type="match status" value="1"/>
</dbReference>
<name>A0A401T2H8_CHIPU</name>
<organism evidence="8 9">
    <name type="scientific">Chiloscyllium punctatum</name>
    <name type="common">Brownbanded bambooshark</name>
    <name type="synonym">Hemiscyllium punctatum</name>
    <dbReference type="NCBI Taxonomy" id="137246"/>
    <lineage>
        <taxon>Eukaryota</taxon>
        <taxon>Metazoa</taxon>
        <taxon>Chordata</taxon>
        <taxon>Craniata</taxon>
        <taxon>Vertebrata</taxon>
        <taxon>Chondrichthyes</taxon>
        <taxon>Elasmobranchii</taxon>
        <taxon>Galeomorphii</taxon>
        <taxon>Galeoidea</taxon>
        <taxon>Orectolobiformes</taxon>
        <taxon>Hemiscylliidae</taxon>
        <taxon>Chiloscyllium</taxon>
    </lineage>
</organism>
<reference evidence="8 9" key="1">
    <citation type="journal article" date="2018" name="Nat. Ecol. Evol.">
        <title>Shark genomes provide insights into elasmobranch evolution and the origin of vertebrates.</title>
        <authorList>
            <person name="Hara Y"/>
            <person name="Yamaguchi K"/>
            <person name="Onimaru K"/>
            <person name="Kadota M"/>
            <person name="Koyanagi M"/>
            <person name="Keeley SD"/>
            <person name="Tatsumi K"/>
            <person name="Tanaka K"/>
            <person name="Motone F"/>
            <person name="Kageyama Y"/>
            <person name="Nozu R"/>
            <person name="Adachi N"/>
            <person name="Nishimura O"/>
            <person name="Nakagawa R"/>
            <person name="Tanegashima C"/>
            <person name="Kiyatake I"/>
            <person name="Matsumoto R"/>
            <person name="Murakumo K"/>
            <person name="Nishida K"/>
            <person name="Terakita A"/>
            <person name="Kuratani S"/>
            <person name="Sato K"/>
            <person name="Hyodo S Kuraku.S."/>
        </authorList>
    </citation>
    <scope>NUCLEOTIDE SEQUENCE [LARGE SCALE GENOMIC DNA]</scope>
</reference>
<sequence>MQPADWILAARGGGEIGLEGPIGTGTGSESRNFPASIKMESQESLYSTPSSQTEEEDSLIFTPLVRSHFQQAPPDKFNAVYMIFFFLGIGSLLPWNFFCTAKQYWLYKLSNATDHSPQQNDLGNYFESYLSFASTVPSVLCLMVNYLLVNKISAKVRVLSSLFVMLIIFCVTTILVKVDTSSWTYGFFGITMACVVIVSGASNVFLGSVFGEVGRFPMKNLQALISGQAMGGTFSALASVIDLATAGSILDSALAYFLTADVFLLLCIVLYLTLPRIPYSSYYLKSLDQRTHYIGGEPNGLVANDAGSVRGASPSSNAGTIPPLKPILKKTAGVGFSVFYTFFISIIIFPSISSSIKSTSRNSGSVWTTKYFVPLTCFLLYNLADWAGRQITAWIQVPGPKSKALPVLVLLRTAFLPLFIFCNYQPRDHLHIVFFDRDFYPVIFISALGLTNGYLGTLPMIYGPKIVPKELAEPTGVVMSFFLTLGLAAGSAFSVLVVHLI</sequence>
<dbReference type="InterPro" id="IPR036259">
    <property type="entry name" value="MFS_trans_sf"/>
</dbReference>
<dbReference type="GO" id="GO:0005886">
    <property type="term" value="C:plasma membrane"/>
    <property type="evidence" value="ECO:0007669"/>
    <property type="project" value="TreeGrafter"/>
</dbReference>
<evidence type="ECO:0000256" key="2">
    <source>
        <dbReference type="ARBA" id="ARBA00007965"/>
    </source>
</evidence>
<dbReference type="Pfam" id="PF01733">
    <property type="entry name" value="Nucleoside_tran"/>
    <property type="match status" value="1"/>
</dbReference>
<dbReference type="GO" id="GO:0005337">
    <property type="term" value="F:nucleoside transmembrane transporter activity"/>
    <property type="evidence" value="ECO:0007669"/>
    <property type="project" value="InterPro"/>
</dbReference>
<evidence type="ECO:0000256" key="4">
    <source>
        <dbReference type="ARBA" id="ARBA00022692"/>
    </source>
</evidence>
<feature type="transmembrane region" description="Helical" evidence="7">
    <location>
        <begin position="332"/>
        <end position="352"/>
    </location>
</feature>
<dbReference type="OrthoDB" id="46396at2759"/>
<comment type="subcellular location">
    <subcellularLocation>
        <location evidence="1">Membrane</location>
        <topology evidence="1">Multi-pass membrane protein</topology>
    </subcellularLocation>
</comment>
<feature type="transmembrane region" description="Helical" evidence="7">
    <location>
        <begin position="129"/>
        <end position="149"/>
    </location>
</feature>
<evidence type="ECO:0000256" key="3">
    <source>
        <dbReference type="ARBA" id="ARBA00022448"/>
    </source>
</evidence>
<dbReference type="OMA" id="GSPWTTK"/>
<dbReference type="AlphaFoldDB" id="A0A401T2H8"/>
<dbReference type="PRINTS" id="PR01130">
    <property type="entry name" value="DERENTRNSPRT"/>
</dbReference>
<evidence type="ECO:0000313" key="9">
    <source>
        <dbReference type="Proteomes" id="UP000287033"/>
    </source>
</evidence>
<feature type="transmembrane region" description="Helical" evidence="7">
    <location>
        <begin position="404"/>
        <end position="421"/>
    </location>
</feature>
<evidence type="ECO:0000256" key="6">
    <source>
        <dbReference type="ARBA" id="ARBA00023136"/>
    </source>
</evidence>
<dbReference type="STRING" id="137246.A0A401T2H8"/>
<accession>A0A401T2H8</accession>
<keyword evidence="3" id="KW-0813">Transport</keyword>
<feature type="transmembrane region" description="Helical" evidence="7">
    <location>
        <begin position="182"/>
        <end position="209"/>
    </location>
</feature>
<feature type="transmembrane region" description="Helical" evidence="7">
    <location>
        <begin position="221"/>
        <end position="241"/>
    </location>
</feature>
<comment type="similarity">
    <text evidence="2">Belongs to the SLC29A/ENT transporter (TC 2.A.57) family.</text>
</comment>
<proteinExistence type="inferred from homology"/>
<protein>
    <recommendedName>
        <fullName evidence="10">Equilibrative nucleoside transporter 3</fullName>
    </recommendedName>
</protein>
<feature type="transmembrane region" description="Helical" evidence="7">
    <location>
        <begin position="79"/>
        <end position="98"/>
    </location>
</feature>
<dbReference type="Proteomes" id="UP000287033">
    <property type="component" value="Unassembled WGS sequence"/>
</dbReference>
<dbReference type="EMBL" id="BEZZ01000897">
    <property type="protein sequence ID" value="GCC36851.1"/>
    <property type="molecule type" value="Genomic_DNA"/>
</dbReference>
<feature type="transmembrane region" description="Helical" evidence="7">
    <location>
        <begin position="253"/>
        <end position="274"/>
    </location>
</feature>
<comment type="caution">
    <text evidence="8">The sequence shown here is derived from an EMBL/GenBank/DDBJ whole genome shotgun (WGS) entry which is preliminary data.</text>
</comment>
<dbReference type="SUPFAM" id="SSF103473">
    <property type="entry name" value="MFS general substrate transporter"/>
    <property type="match status" value="1"/>
</dbReference>
<keyword evidence="6 7" id="KW-0472">Membrane</keyword>
<dbReference type="GO" id="GO:0005794">
    <property type="term" value="C:Golgi apparatus"/>
    <property type="evidence" value="ECO:0007669"/>
    <property type="project" value="TreeGrafter"/>
</dbReference>
<feature type="transmembrane region" description="Helical" evidence="7">
    <location>
        <begin position="156"/>
        <end position="176"/>
    </location>
</feature>
<keyword evidence="9" id="KW-1185">Reference proteome</keyword>
<gene>
    <name evidence="8" type="ORF">chiPu_0015351</name>
</gene>
<feature type="transmembrane region" description="Helical" evidence="7">
    <location>
        <begin position="441"/>
        <end position="463"/>
    </location>
</feature>
<evidence type="ECO:0000256" key="5">
    <source>
        <dbReference type="ARBA" id="ARBA00022989"/>
    </source>
</evidence>
<evidence type="ECO:0000256" key="1">
    <source>
        <dbReference type="ARBA" id="ARBA00004141"/>
    </source>
</evidence>
<evidence type="ECO:0008006" key="10">
    <source>
        <dbReference type="Google" id="ProtNLM"/>
    </source>
</evidence>
<dbReference type="PANTHER" id="PTHR10332:SF17">
    <property type="entry name" value="EQUILIBRATIVE NUCLEOSIDE TRANSPORTER 3"/>
    <property type="match status" value="1"/>
</dbReference>
<dbReference type="InterPro" id="IPR002259">
    <property type="entry name" value="Eqnu_transpt"/>
</dbReference>